<keyword evidence="2" id="KW-0645">Protease</keyword>
<dbReference type="GO" id="GO:0008233">
    <property type="term" value="F:peptidase activity"/>
    <property type="evidence" value="ECO:0007669"/>
    <property type="project" value="UniProtKB-KW"/>
</dbReference>
<dbReference type="Pfam" id="PF05618">
    <property type="entry name" value="Zn_protease"/>
    <property type="match status" value="1"/>
</dbReference>
<accession>A0ABV7D6U4</accession>
<organism evidence="2 3">
    <name type="scientific">Kordiimonas pumila</name>
    <dbReference type="NCBI Taxonomy" id="2161677"/>
    <lineage>
        <taxon>Bacteria</taxon>
        <taxon>Pseudomonadati</taxon>
        <taxon>Pseudomonadota</taxon>
        <taxon>Alphaproteobacteria</taxon>
        <taxon>Kordiimonadales</taxon>
        <taxon>Kordiimonadaceae</taxon>
        <taxon>Kordiimonas</taxon>
    </lineage>
</organism>
<dbReference type="SUPFAM" id="SSF50630">
    <property type="entry name" value="Acid proteases"/>
    <property type="match status" value="1"/>
</dbReference>
<feature type="domain" description="Retropepsin-like aspartic endopeptidase" evidence="1">
    <location>
        <begin position="15"/>
        <end position="145"/>
    </location>
</feature>
<dbReference type="GO" id="GO:0006508">
    <property type="term" value="P:proteolysis"/>
    <property type="evidence" value="ECO:0007669"/>
    <property type="project" value="UniProtKB-KW"/>
</dbReference>
<dbReference type="RefSeq" id="WP_228073562.1">
    <property type="nucleotide sequence ID" value="NZ_CP061205.1"/>
</dbReference>
<keyword evidence="3" id="KW-1185">Reference proteome</keyword>
<evidence type="ECO:0000313" key="3">
    <source>
        <dbReference type="Proteomes" id="UP001595444"/>
    </source>
</evidence>
<name>A0ABV7D6U4_9PROT</name>
<comment type="caution">
    <text evidence="2">The sequence shown here is derived from an EMBL/GenBank/DDBJ whole genome shotgun (WGS) entry which is preliminary data.</text>
</comment>
<dbReference type="Proteomes" id="UP001595444">
    <property type="component" value="Unassembled WGS sequence"/>
</dbReference>
<gene>
    <name evidence="2" type="ORF">ACFOKA_13515</name>
</gene>
<evidence type="ECO:0000259" key="1">
    <source>
        <dbReference type="Pfam" id="PF05618"/>
    </source>
</evidence>
<reference evidence="3" key="1">
    <citation type="journal article" date="2019" name="Int. J. Syst. Evol. Microbiol.">
        <title>The Global Catalogue of Microorganisms (GCM) 10K type strain sequencing project: providing services to taxonomists for standard genome sequencing and annotation.</title>
        <authorList>
            <consortium name="The Broad Institute Genomics Platform"/>
            <consortium name="The Broad Institute Genome Sequencing Center for Infectious Disease"/>
            <person name="Wu L."/>
            <person name="Ma J."/>
        </authorList>
    </citation>
    <scope>NUCLEOTIDE SEQUENCE [LARGE SCALE GENOMIC DNA]</scope>
    <source>
        <strain evidence="3">KCTC 62164</strain>
    </source>
</reference>
<dbReference type="EMBL" id="JBHRSL010000010">
    <property type="protein sequence ID" value="MFC3052928.1"/>
    <property type="molecule type" value="Genomic_DNA"/>
</dbReference>
<dbReference type="InterPro" id="IPR008503">
    <property type="entry name" value="Asp_endopeptidase"/>
</dbReference>
<dbReference type="PANTHER" id="PTHR38037">
    <property type="entry name" value="ZN_PROTEASE DOMAIN-CONTAINING PROTEIN"/>
    <property type="match status" value="1"/>
</dbReference>
<protein>
    <submittedName>
        <fullName evidence="2">ATP-dependent zinc protease</fullName>
    </submittedName>
</protein>
<dbReference type="PANTHER" id="PTHR38037:SF1">
    <property type="entry name" value="ATP-DEPENDENT ZINC PROTEASE DOMAIN-CONTAINING PROTEIN-RELATED"/>
    <property type="match status" value="1"/>
</dbReference>
<evidence type="ECO:0000313" key="2">
    <source>
        <dbReference type="EMBL" id="MFC3052928.1"/>
    </source>
</evidence>
<dbReference type="InterPro" id="IPR021109">
    <property type="entry name" value="Peptidase_aspartic_dom_sf"/>
</dbReference>
<sequence length="163" mass="18215">MVRQIKKDVKSKVTVIGWREHIAFPDLNIPVIRAKIDTGARTSALHATHIKPVTINGAPWVEFCVPIGKLKRQCCFPLCDVRAIKNTSGVPEERYVIETLLVMGKRRWHIEVSLADRENMGFDLILGRTSIRGRHIMVDPGKSFLVGPPVPASEAVLTKTIEV</sequence>
<dbReference type="Gene3D" id="2.40.70.10">
    <property type="entry name" value="Acid Proteases"/>
    <property type="match status" value="1"/>
</dbReference>
<proteinExistence type="predicted"/>
<keyword evidence="2" id="KW-0378">Hydrolase</keyword>